<dbReference type="PANTHER" id="PTHR21737">
    <property type="entry name" value="POLYGLUTAMINE BINDING PROTEIN 1/MARVEL MEMBRANE-ASSOCIATING DOMAIN CONTAINING 3"/>
    <property type="match status" value="1"/>
</dbReference>
<evidence type="ECO:0000313" key="7">
    <source>
        <dbReference type="EMBL" id="KAF9872515.1"/>
    </source>
</evidence>
<reference evidence="7" key="1">
    <citation type="submission" date="2020-03" db="EMBL/GenBank/DDBJ databases">
        <authorList>
            <person name="He L."/>
        </authorList>
    </citation>
    <scope>NUCLEOTIDE SEQUENCE</scope>
    <source>
        <strain evidence="7">CkLH20</strain>
    </source>
</reference>
<dbReference type="InterPro" id="IPR036390">
    <property type="entry name" value="WH_DNA-bd_sf"/>
</dbReference>
<feature type="region of interest" description="Disordered" evidence="5">
    <location>
        <begin position="934"/>
        <end position="964"/>
    </location>
</feature>
<evidence type="ECO:0000259" key="6">
    <source>
        <dbReference type="PROSITE" id="PS50039"/>
    </source>
</evidence>
<dbReference type="Proteomes" id="UP000781932">
    <property type="component" value="Unassembled WGS sequence"/>
</dbReference>
<dbReference type="GO" id="GO:0003700">
    <property type="term" value="F:DNA-binding transcription factor activity"/>
    <property type="evidence" value="ECO:0007669"/>
    <property type="project" value="InterPro"/>
</dbReference>
<dbReference type="RefSeq" id="XP_038741976.1">
    <property type="nucleotide sequence ID" value="XM_038892727.1"/>
</dbReference>
<feature type="compositionally biased region" description="Low complexity" evidence="5">
    <location>
        <begin position="825"/>
        <end position="836"/>
    </location>
</feature>
<dbReference type="Gene3D" id="1.10.10.10">
    <property type="entry name" value="Winged helix-like DNA-binding domain superfamily/Winged helix DNA-binding domain"/>
    <property type="match status" value="1"/>
</dbReference>
<feature type="region of interest" description="Disordered" evidence="5">
    <location>
        <begin position="980"/>
        <end position="1021"/>
    </location>
</feature>
<feature type="compositionally biased region" description="Low complexity" evidence="5">
    <location>
        <begin position="980"/>
        <end position="1003"/>
    </location>
</feature>
<dbReference type="InterPro" id="IPR018816">
    <property type="entry name" value="Cactin_central"/>
</dbReference>
<dbReference type="SMART" id="SM01050">
    <property type="entry name" value="CactinC_cactus"/>
    <property type="match status" value="1"/>
</dbReference>
<dbReference type="GeneID" id="62165801"/>
<dbReference type="InterPro" id="IPR001766">
    <property type="entry name" value="Fork_head_dom"/>
</dbReference>
<dbReference type="SMART" id="SM00339">
    <property type="entry name" value="FH"/>
    <property type="match status" value="1"/>
</dbReference>
<dbReference type="OrthoDB" id="265955at2759"/>
<dbReference type="Pfam" id="PF00250">
    <property type="entry name" value="Forkhead"/>
    <property type="match status" value="1"/>
</dbReference>
<sequence>MDPGRRAMLNSGRRSPSRRDRERERSITSPRRDPNNRISKPSNSQSSSRPRQNNNGTNTSSSYMTQDEQSRQFVADEDKFVLKQAKKKADIRVREGRAKPIDLLAFNLRFIDTDRDVFDDDDADLHINVPSPDNVLQGLDESQLKELDSDITSYHTLETNGRNREYWKSLQTICADRRQKLKPQGPDARVVSTVSEDVDKILRPKTYEQLEALESQIKTKLRSNDDIDVDYWEQLLRSLLVWKAKAKLKKVCDAIMANKAAMLKLQDPEKARALGQQAMQSESIPGPAAVRNLSSEPSRAETKAVSVSSGLQGGAPPGTARFAQTGNEDFSQATKALYDREVARGISEDEEIFTAEEAVPSASKPQWADKYRPRKPKYFNRVQMGYEWNKYNQTHYDHDNPPPKVVQGYKFNIFYPELIDKTKAPTFKIIREHGRKRGESFAAAGEEDTCLIRFIAGPPYEDIAFRIVDREWDYSAKKDRGFKSSFDKRAHMGTMPVHDGLPQSAMTTQSPEPLAVKTDIIPDYYPMVPKSAVNSSQQSFYNPNFSAINPPFQSPAMSQITMWASPRSPVDDFDNYSYRAPAPTSGYHAGSLSPRTWPDSVQTPPPHYEVPFHHQEQYDGITNDHMTMTSDNLRGSSLNIAIDYGNGCFQPPLSGPHDPFPSKYDSPPPMNTTCSPFVTSPTSIQEPFKPENHPSMSPSPCPSGTPGGIASGSMDVEKDDSDKKKTSDEPYAQLIWRALKEQESRSMTLQELYQWFLANTDKPEKAGGNGWHNSIRHNLSMNKAFERREVVPRHSINGSSTEKNPSRWHLRPDFEEGVKSTTHYRPGPRGPSAARRNNGNHRRSYHSSPEFPDRMIPGRAISGRKGGRATSRSRNAARDLRIRTNLQEQQQWNPPPPAAAQRSLSASQLESSYPTYFNQHQHGQNAQRFLRAHGRQREEAARPNGIPGIPIRSAGPAVPPQQPYQVPAYSMANVAGVYQHPHPQQPQQQFQQQQQQQTRPGQQSEEVLYSGWGTSTANQGI</sequence>
<dbReference type="EMBL" id="JAATWM020000037">
    <property type="protein sequence ID" value="KAF9872515.1"/>
    <property type="molecule type" value="Genomic_DNA"/>
</dbReference>
<dbReference type="GO" id="GO:0043565">
    <property type="term" value="F:sequence-specific DNA binding"/>
    <property type="evidence" value="ECO:0007669"/>
    <property type="project" value="InterPro"/>
</dbReference>
<accession>A0A9P6I5S6</accession>
<dbReference type="Pfam" id="PF09732">
    <property type="entry name" value="CactinC_cactus"/>
    <property type="match status" value="1"/>
</dbReference>
<keyword evidence="2 4" id="KW-0238">DNA-binding</keyword>
<dbReference type="AlphaFoldDB" id="A0A9P6I5S6"/>
<dbReference type="InterPro" id="IPR019134">
    <property type="entry name" value="Cactin_C"/>
</dbReference>
<organism evidence="7 8">
    <name type="scientific">Colletotrichum karsti</name>
    <dbReference type="NCBI Taxonomy" id="1095194"/>
    <lineage>
        <taxon>Eukaryota</taxon>
        <taxon>Fungi</taxon>
        <taxon>Dikarya</taxon>
        <taxon>Ascomycota</taxon>
        <taxon>Pezizomycotina</taxon>
        <taxon>Sordariomycetes</taxon>
        <taxon>Hypocreomycetidae</taxon>
        <taxon>Glomerellales</taxon>
        <taxon>Glomerellaceae</taxon>
        <taxon>Colletotrichum</taxon>
        <taxon>Colletotrichum boninense species complex</taxon>
    </lineage>
</organism>
<comment type="caution">
    <text evidence="7">The sequence shown here is derived from an EMBL/GenBank/DDBJ whole genome shotgun (WGS) entry which is preliminary data.</text>
</comment>
<evidence type="ECO:0000313" key="8">
    <source>
        <dbReference type="Proteomes" id="UP000781932"/>
    </source>
</evidence>
<evidence type="ECO:0000256" key="1">
    <source>
        <dbReference type="ARBA" id="ARBA00006895"/>
    </source>
</evidence>
<comment type="similarity">
    <text evidence="1">Belongs to the CACTIN family.</text>
</comment>
<proteinExistence type="inferred from homology"/>
<comment type="subcellular location">
    <subcellularLocation>
        <location evidence="4">Nucleus</location>
    </subcellularLocation>
</comment>
<dbReference type="PANTHER" id="PTHR21737:SF4">
    <property type="entry name" value="SPLICING FACTOR CACTIN"/>
    <property type="match status" value="1"/>
</dbReference>
<reference evidence="7" key="2">
    <citation type="submission" date="2020-11" db="EMBL/GenBank/DDBJ databases">
        <title>Whole genome sequencing of Colletotrichum sp.</title>
        <authorList>
            <person name="Li H."/>
        </authorList>
    </citation>
    <scope>NUCLEOTIDE SEQUENCE</scope>
    <source>
        <strain evidence="7">CkLH20</strain>
    </source>
</reference>
<keyword evidence="4" id="KW-0539">Nucleus</keyword>
<feature type="DNA-binding region" description="Fork-head" evidence="4">
    <location>
        <begin position="731"/>
        <end position="829"/>
    </location>
</feature>
<name>A0A9P6I5S6_9PEZI</name>
<gene>
    <name evidence="7" type="ORF">CkaCkLH20_10012</name>
</gene>
<feature type="compositionally biased region" description="Low complexity" evidence="5">
    <location>
        <begin position="41"/>
        <end position="55"/>
    </location>
</feature>
<feature type="compositionally biased region" description="Polar residues" evidence="5">
    <location>
        <begin position="1012"/>
        <end position="1021"/>
    </location>
</feature>
<feature type="compositionally biased region" description="Basic and acidic residues" evidence="5">
    <location>
        <begin position="17"/>
        <end position="35"/>
    </location>
</feature>
<dbReference type="SUPFAM" id="SSF46785">
    <property type="entry name" value="Winged helix' DNA-binding domain"/>
    <property type="match status" value="1"/>
</dbReference>
<evidence type="ECO:0000256" key="5">
    <source>
        <dbReference type="SAM" id="MobiDB-lite"/>
    </source>
</evidence>
<feature type="region of interest" description="Disordered" evidence="5">
    <location>
        <begin position="816"/>
        <end position="907"/>
    </location>
</feature>
<feature type="compositionally biased region" description="Polar residues" evidence="5">
    <location>
        <begin position="56"/>
        <end position="67"/>
    </location>
</feature>
<feature type="region of interest" description="Disordered" evidence="5">
    <location>
        <begin position="678"/>
        <end position="727"/>
    </location>
</feature>
<evidence type="ECO:0000256" key="3">
    <source>
        <dbReference type="ARBA" id="ARBA00034534"/>
    </source>
</evidence>
<dbReference type="GO" id="GO:0005737">
    <property type="term" value="C:cytoplasm"/>
    <property type="evidence" value="ECO:0007669"/>
    <property type="project" value="TreeGrafter"/>
</dbReference>
<dbReference type="PROSITE" id="PS50039">
    <property type="entry name" value="FORK_HEAD_3"/>
    <property type="match status" value="1"/>
</dbReference>
<protein>
    <recommendedName>
        <fullName evidence="3">Splicing factor Cactin</fullName>
    </recommendedName>
</protein>
<dbReference type="GO" id="GO:0045292">
    <property type="term" value="P:mRNA cis splicing, via spliceosome"/>
    <property type="evidence" value="ECO:0007669"/>
    <property type="project" value="TreeGrafter"/>
</dbReference>
<dbReference type="Pfam" id="PF10312">
    <property type="entry name" value="Cactin_mid"/>
    <property type="match status" value="1"/>
</dbReference>
<dbReference type="InterPro" id="IPR036388">
    <property type="entry name" value="WH-like_DNA-bd_sf"/>
</dbReference>
<feature type="region of interest" description="Disordered" evidence="5">
    <location>
        <begin position="1"/>
        <end position="70"/>
    </location>
</feature>
<evidence type="ECO:0000256" key="4">
    <source>
        <dbReference type="PROSITE-ProRule" id="PRU00089"/>
    </source>
</evidence>
<evidence type="ECO:0000256" key="2">
    <source>
        <dbReference type="ARBA" id="ARBA00023125"/>
    </source>
</evidence>
<feature type="region of interest" description="Disordered" evidence="5">
    <location>
        <begin position="280"/>
        <end position="324"/>
    </location>
</feature>
<feature type="domain" description="Fork-head" evidence="6">
    <location>
        <begin position="731"/>
        <end position="829"/>
    </location>
</feature>
<keyword evidence="8" id="KW-1185">Reference proteome</keyword>
<dbReference type="GO" id="GO:0005681">
    <property type="term" value="C:spliceosomal complex"/>
    <property type="evidence" value="ECO:0007669"/>
    <property type="project" value="TreeGrafter"/>
</dbReference>